<dbReference type="SMART" id="SM00241">
    <property type="entry name" value="ZP"/>
    <property type="match status" value="1"/>
</dbReference>
<keyword evidence="9" id="KW-0677">Repeat</keyword>
<keyword evidence="4" id="KW-0217">Developmental protein</keyword>
<feature type="disulfide bond" evidence="15">
    <location>
        <begin position="377"/>
        <end position="387"/>
    </location>
</feature>
<evidence type="ECO:0000256" key="1">
    <source>
        <dbReference type="ARBA" id="ARBA00004167"/>
    </source>
</evidence>
<feature type="disulfide bond" evidence="15">
    <location>
        <begin position="543"/>
        <end position="607"/>
    </location>
</feature>
<keyword evidence="8" id="KW-0732">Signal</keyword>
<evidence type="ECO:0000256" key="3">
    <source>
        <dbReference type="ARBA" id="ARBA00004613"/>
    </source>
</evidence>
<feature type="disulfide bond" evidence="15">
    <location>
        <begin position="260"/>
        <end position="270"/>
    </location>
</feature>
<feature type="disulfide bond" evidence="15">
    <location>
        <begin position="805"/>
        <end position="815"/>
    </location>
</feature>
<evidence type="ECO:0000256" key="11">
    <source>
        <dbReference type="ARBA" id="ARBA00022989"/>
    </source>
</evidence>
<feature type="disulfide bond" evidence="15">
    <location>
        <begin position="1023"/>
        <end position="1033"/>
    </location>
</feature>
<dbReference type="KEGG" id="muo:115471031"/>
<evidence type="ECO:0000256" key="14">
    <source>
        <dbReference type="ARBA" id="ARBA00023180"/>
    </source>
</evidence>
<feature type="domain" description="SRCR" evidence="16">
    <location>
        <begin position="1287"/>
        <end position="1385"/>
    </location>
</feature>
<dbReference type="InterPro" id="IPR036772">
    <property type="entry name" value="SRCR-like_dom_sf"/>
</dbReference>
<evidence type="ECO:0000256" key="13">
    <source>
        <dbReference type="ARBA" id="ARBA00023157"/>
    </source>
</evidence>
<dbReference type="GO" id="GO:0005886">
    <property type="term" value="C:plasma membrane"/>
    <property type="evidence" value="ECO:0007669"/>
    <property type="project" value="UniProtKB-SubCell"/>
</dbReference>
<dbReference type="PROSITE" id="PS51034">
    <property type="entry name" value="ZP_2"/>
    <property type="match status" value="1"/>
</dbReference>
<keyword evidence="14" id="KW-0325">Glycoprotein</keyword>
<dbReference type="OrthoDB" id="536948at2759"/>
<name>A0A6P7YBY1_9AMPH</name>
<dbReference type="RefSeq" id="XP_030060560.1">
    <property type="nucleotide sequence ID" value="XM_030204700.1"/>
</dbReference>
<feature type="disulfide bond" evidence="15">
    <location>
        <begin position="8"/>
        <end position="69"/>
    </location>
</feature>
<keyword evidence="6" id="KW-0964">Secreted</keyword>
<dbReference type="PANTHER" id="PTHR19331">
    <property type="entry name" value="SCAVENGER RECEPTOR DOMAIN-CONTAINING"/>
    <property type="match status" value="1"/>
</dbReference>
<feature type="domain" description="SRCR" evidence="16">
    <location>
        <begin position="739"/>
        <end position="836"/>
    </location>
</feature>
<dbReference type="FunFam" id="3.10.250.10:FF:000002">
    <property type="entry name" value="Scavenger receptor cysteine-rich type 1 protein M130"/>
    <property type="match status" value="2"/>
</dbReference>
<feature type="domain" description="ZP" evidence="17">
    <location>
        <begin position="1529"/>
        <end position="1773"/>
    </location>
</feature>
<dbReference type="GeneID" id="115471031"/>
<dbReference type="FunFam" id="3.10.250.10:FF:000006">
    <property type="entry name" value="neurotrypsin isoform X2"/>
    <property type="match status" value="1"/>
</dbReference>
<dbReference type="GO" id="GO:0005576">
    <property type="term" value="C:extracellular region"/>
    <property type="evidence" value="ECO:0007669"/>
    <property type="project" value="UniProtKB-SubCell"/>
</dbReference>
<feature type="domain" description="SRCR" evidence="16">
    <location>
        <begin position="1401"/>
        <end position="1501"/>
    </location>
</feature>
<feature type="disulfide bond" evidence="15">
    <location>
        <begin position="1241"/>
        <end position="1251"/>
    </location>
</feature>
<feature type="disulfide bond" evidence="15">
    <location>
        <begin position="216"/>
        <end position="280"/>
    </location>
</feature>
<feature type="disulfide bond" evidence="15">
    <location>
        <begin position="1439"/>
        <end position="1500"/>
    </location>
</feature>
<gene>
    <name evidence="19" type="primary">LOC115471031</name>
</gene>
<dbReference type="InterPro" id="IPR055356">
    <property type="entry name" value="ZP-N"/>
</dbReference>
<keyword evidence="13 15" id="KW-1015">Disulfide bond</keyword>
<feature type="domain" description="SRCR" evidence="16">
    <location>
        <begin position="1060"/>
        <end position="1157"/>
    </location>
</feature>
<dbReference type="Pfam" id="PF00530">
    <property type="entry name" value="SRCR"/>
    <property type="match status" value="14"/>
</dbReference>
<keyword evidence="12" id="KW-0472">Membrane</keyword>
<dbReference type="InterPro" id="IPR055355">
    <property type="entry name" value="ZP-C"/>
</dbReference>
<feature type="domain" description="SRCR" evidence="16">
    <location>
        <begin position="416"/>
        <end position="512"/>
    </location>
</feature>
<dbReference type="Proteomes" id="UP000515156">
    <property type="component" value="Chromosome 5"/>
</dbReference>
<evidence type="ECO:0000256" key="8">
    <source>
        <dbReference type="ARBA" id="ARBA00022729"/>
    </source>
</evidence>
<keyword evidence="5" id="KW-1003">Cell membrane</keyword>
<feature type="domain" description="SRCR" evidence="16">
    <location>
        <begin position="308"/>
        <end position="408"/>
    </location>
</feature>
<feature type="disulfide bond" evidence="15">
    <location>
        <begin position="229"/>
        <end position="290"/>
    </location>
</feature>
<dbReference type="InterPro" id="IPR048290">
    <property type="entry name" value="ZP_chr"/>
</dbReference>
<feature type="domain" description="SRCR" evidence="16">
    <location>
        <begin position="191"/>
        <end position="291"/>
    </location>
</feature>
<dbReference type="FunFam" id="3.10.250.10:FF:000013">
    <property type="entry name" value="CD163 molecule like 1"/>
    <property type="match status" value="4"/>
</dbReference>
<dbReference type="InParanoid" id="A0A6P7YBY1"/>
<dbReference type="FunFam" id="3.10.250.10:FF:000005">
    <property type="entry name" value="Neurotrypsin isoform A"/>
    <property type="match status" value="2"/>
</dbReference>
<feature type="disulfide bond" evidence="15">
    <location>
        <begin position="333"/>
        <end position="397"/>
    </location>
</feature>
<feature type="disulfide bond" evidence="15">
    <location>
        <begin position="482"/>
        <end position="492"/>
    </location>
</feature>
<dbReference type="FunFam" id="3.10.250.10:FF:000031">
    <property type="entry name" value="RIKEN cDNA 5830411N06, isoform CRA_a"/>
    <property type="match status" value="2"/>
</dbReference>
<evidence type="ECO:0000313" key="19">
    <source>
        <dbReference type="RefSeq" id="XP_030060560.1"/>
    </source>
</evidence>
<feature type="disulfide bond" evidence="15">
    <location>
        <begin position="690"/>
        <end position="700"/>
    </location>
</feature>
<dbReference type="Gene3D" id="2.60.40.3210">
    <property type="entry name" value="Zona pellucida, ZP-N domain"/>
    <property type="match status" value="1"/>
</dbReference>
<dbReference type="PROSITE" id="PS00682">
    <property type="entry name" value="ZP_1"/>
    <property type="match status" value="1"/>
</dbReference>
<dbReference type="PANTHER" id="PTHR19331:SF22">
    <property type="entry name" value="DELETED IN MALIGNANT BRAIN TUMORS 1 PROTEIN"/>
    <property type="match status" value="1"/>
</dbReference>
<dbReference type="Pfam" id="PF00100">
    <property type="entry name" value="Zona_pellucida"/>
    <property type="match status" value="1"/>
</dbReference>
<feature type="disulfide bond" evidence="15">
    <location>
        <begin position="908"/>
        <end position="918"/>
    </location>
</feature>
<reference evidence="19" key="1">
    <citation type="submission" date="2025-08" db="UniProtKB">
        <authorList>
            <consortium name="RefSeq"/>
        </authorList>
    </citation>
    <scope>IDENTIFICATION</scope>
</reference>
<feature type="disulfide bond" evidence="15">
    <location>
        <begin position="346"/>
        <end position="407"/>
    </location>
</feature>
<dbReference type="PRINTS" id="PR00023">
    <property type="entry name" value="ZPELLUCIDA"/>
</dbReference>
<protein>
    <submittedName>
        <fullName evidence="19">Deleted in malignant brain tumors 1 protein-like</fullName>
    </submittedName>
</protein>
<evidence type="ECO:0000256" key="4">
    <source>
        <dbReference type="ARBA" id="ARBA00022473"/>
    </source>
</evidence>
<dbReference type="Pfam" id="PF23344">
    <property type="entry name" value="ZP-N"/>
    <property type="match status" value="1"/>
</dbReference>
<sequence length="1807" mass="195931">MDDAEVVCRQLGCGPALDAPKDAYFGEGDGRILMVDVVCEGNELYLWECLHRELISLNCYPNKAASIICSESASLLRLADGGDKCKGRVEVFVDGDWGAVCNDSWDTDDAEVVCRELGCTLEDSLQLSYFGPAEGAFVLYDVQCTGNESFLLDCPHNVSTLYPCAGEKHAGVVCAGISKGSEPNQTEFVALRLADGKNKCEGRVELFLDRVFGMVCSSGWNMSDAAVVCRQLGCGPPLSPPEVTSFGSSSGHFILQEVQCAGTESSIWECSYNSSSTVVCDQGTAAVVICSDVSEYSIARDAESWLHLRLADGENSCAGRVEIFYNGEWGTVCDDDWDITDAEVVCRQLDCGAAQSALEGAYFGEGNGSILLDDVYCAGNESYIWQCPHSGWKNHNCDHYEIASVICSGTFSSLDLRLSGGKNRCQGRVEVNREGAWVSVCGTGWDLSDARVVCRQLGCGVAGISSDFGPGNGSILLEEFQCKGNESLLWECHYLKTDPKSCENQEADVTCLESYLELRLANGPSRCAGRVEVFYDGSWGTVCDNSWDILDADVVCRQLGCGSAAASLDNAYYGEGVGNILLDDVQCMGHESYMWQCPSSGWQQNNCDHSEDAGVICLASDLELRLSDGENRCQGRVEFNLNDTWVSVCGTGWDLSDASVVCRQLGCGGAGVSEGFGPGNGSVLLEEFQCGGNESSLWECPHNEGDSASCDHEDDAAVNCSESLSEFSFLRHNASDLEVHLSDGENRCQGRVEVNLNDTWVSVCGTGWDMSDASVVCRQLGCGAAGVSEGFGPGNGSILLEEFQCGGNESSLWECPHNERDSASCDHEDDAAVNCSVSDLELRLSDGENRCQGRVEVNLNDTWVSVCGTGWDLSDASVVCRQLGCGAAGVSEGFGPGKGSVLLEEFQCGGNESSLWECPHNERDSASCDHEDDAAVNCSESVSEYSLLRHNVSDLELHLSDGENRCQGRVEVNLNDTWVSVCGTGWDLSDARVVCRQLGCGAAGVSEGFGPGNGSILLEEFQCGGNESSLWECPHNERDSASCDHEDDAAVNCSASVLKLHLSNGKNRCQGRVEVNLNDTWVSVCGTGWDMSDASVVCRQLGCGAAGVSEGFGPGNGSILLEEFQCGGNESSLWECPHNERDSASCDHEDNAAVNCSVSISEFTILRPDVFEPKLRLSDGQNKCQGRVEVNIDGTWLTVCGTGWDMSDASVVCRQLDCGAAGVSVGFGPSNGSVLLEEFQCGGNELSVWDCPYEDLDLATCDHYGSAMNVMRSFSGSQCSFSHRSTVRLADGLKKFEGRVEVFFDGAWRSICDHGWDLKDATVVCKQLGFHSAVSSSADFDEGDRSIVLDDVHCAGNESSLWDCPHNISFLRLCDYGREAGATCSVSEYSVPDRAESNLQLRLVNGQNRCEGRVEIFFEDTWGTVCDDFWDINEAAVVCKQLSCGTAVSSPTDAFFGQGEADILLDDLSCVGKETFLWDCKNSGWMKSDCDHSEDAGVECSGAQSITKAPKLPEPQTLQAFTEPPVALVCSADYIHTEISRTYLQSLGYSAEEVFLNDPSCKPQIRETFVEFNIPYNSCGTVRGGDTDTIVYSNTIRAYPSIHPVTGQKKLNVDIYCKMMQNTMVEFIYFANETTEVDMTQYGHYQVNISFYRSSSFLDPVTESPYYVSLDQTLYLQATLLSSDQNLVLFLDTCVASPNSSDFTTRIYKLIKSGCAVDVTFKLYNSPSSNVVQFEFGSLKLLSAYSMVYVQCQLVICQAQDLISRCYQGCVRRQKRSTDASLKVVEVIVGPVKLQRKHIQKREIGNM</sequence>
<dbReference type="FunFam" id="3.10.250.10:FF:000016">
    <property type="entry name" value="Scavenger receptor cysteine-rich protein type 12"/>
    <property type="match status" value="1"/>
</dbReference>
<feature type="domain" description="SRCR" evidence="16">
    <location>
        <begin position="957"/>
        <end position="1054"/>
    </location>
</feature>
<dbReference type="FunCoup" id="A0A6P7YBY1">
    <property type="interactions" value="154"/>
</dbReference>
<evidence type="ECO:0000313" key="18">
    <source>
        <dbReference type="Proteomes" id="UP000515156"/>
    </source>
</evidence>
<feature type="disulfide bond" evidence="15">
    <location>
        <begin position="556"/>
        <end position="617"/>
    </location>
</feature>
<dbReference type="InterPro" id="IPR042235">
    <property type="entry name" value="ZP-C_dom"/>
</dbReference>
<evidence type="ECO:0000259" key="16">
    <source>
        <dbReference type="PROSITE" id="PS50287"/>
    </source>
</evidence>
<keyword evidence="18" id="KW-1185">Reference proteome</keyword>
<feature type="disulfide bond" evidence="15">
    <location>
        <begin position="1126"/>
        <end position="1136"/>
    </location>
</feature>
<dbReference type="InterPro" id="IPR001190">
    <property type="entry name" value="SRCR"/>
</dbReference>
<comment type="caution">
    <text evidence="15">Lacks conserved residue(s) required for the propagation of feature annotation.</text>
</comment>
<feature type="domain" description="SRCR" evidence="16">
    <location>
        <begin position="1"/>
        <end position="70"/>
    </location>
</feature>
<dbReference type="PROSITE" id="PS50287">
    <property type="entry name" value="SRCR_2"/>
    <property type="match status" value="14"/>
</dbReference>
<feature type="domain" description="SRCR" evidence="16">
    <location>
        <begin position="76"/>
        <end position="175"/>
    </location>
</feature>
<keyword evidence="7" id="KW-0812">Transmembrane</keyword>
<dbReference type="GO" id="GO:0030154">
    <property type="term" value="P:cell differentiation"/>
    <property type="evidence" value="ECO:0007669"/>
    <property type="project" value="UniProtKB-KW"/>
</dbReference>
<dbReference type="SMART" id="SM00202">
    <property type="entry name" value="SR"/>
    <property type="match status" value="14"/>
</dbReference>
<dbReference type="FunFam" id="2.60.40.4100:FF:000005">
    <property type="entry name" value="Deleted in malignant brain tumors 1"/>
    <property type="match status" value="1"/>
</dbReference>
<feature type="domain" description="SRCR" evidence="16">
    <location>
        <begin position="1175"/>
        <end position="1280"/>
    </location>
</feature>
<evidence type="ECO:0000256" key="2">
    <source>
        <dbReference type="ARBA" id="ARBA00004236"/>
    </source>
</evidence>
<feature type="disulfide bond" evidence="15">
    <location>
        <begin position="1426"/>
        <end position="1490"/>
    </location>
</feature>
<proteinExistence type="predicted"/>
<evidence type="ECO:0000256" key="7">
    <source>
        <dbReference type="ARBA" id="ARBA00022692"/>
    </source>
</evidence>
<evidence type="ECO:0000256" key="5">
    <source>
        <dbReference type="ARBA" id="ARBA00022475"/>
    </source>
</evidence>
<dbReference type="Gene3D" id="3.10.250.10">
    <property type="entry name" value="SRCR-like domain"/>
    <property type="match status" value="14"/>
</dbReference>
<accession>A0A6P7YBY1</accession>
<feature type="domain" description="SRCR" evidence="16">
    <location>
        <begin position="842"/>
        <end position="939"/>
    </location>
</feature>
<evidence type="ECO:0000256" key="9">
    <source>
        <dbReference type="ARBA" id="ARBA00022737"/>
    </source>
</evidence>
<dbReference type="SUPFAM" id="SSF56487">
    <property type="entry name" value="SRCR-like"/>
    <property type="match status" value="14"/>
</dbReference>
<feature type="disulfide bond" evidence="15">
    <location>
        <begin position="1470"/>
        <end position="1480"/>
    </location>
</feature>
<evidence type="ECO:0000256" key="15">
    <source>
        <dbReference type="PROSITE-ProRule" id="PRU00196"/>
    </source>
</evidence>
<dbReference type="PRINTS" id="PR00258">
    <property type="entry name" value="SPERACTRCPTR"/>
</dbReference>
<dbReference type="InterPro" id="IPR001507">
    <property type="entry name" value="ZP_dom"/>
</dbReference>
<feature type="domain" description="SRCR" evidence="16">
    <location>
        <begin position="518"/>
        <end position="618"/>
    </location>
</feature>
<dbReference type="FunFam" id="3.10.250.10:FF:000003">
    <property type="entry name" value="Deleted in malignant brain tumors 1"/>
    <property type="match status" value="2"/>
</dbReference>
<evidence type="ECO:0000256" key="6">
    <source>
        <dbReference type="ARBA" id="ARBA00022525"/>
    </source>
</evidence>
<evidence type="ECO:0000259" key="17">
    <source>
        <dbReference type="PROSITE" id="PS51034"/>
    </source>
</evidence>
<organism evidence="18 19">
    <name type="scientific">Microcaecilia unicolor</name>
    <dbReference type="NCBI Taxonomy" id="1415580"/>
    <lineage>
        <taxon>Eukaryota</taxon>
        <taxon>Metazoa</taxon>
        <taxon>Chordata</taxon>
        <taxon>Craniata</taxon>
        <taxon>Vertebrata</taxon>
        <taxon>Euteleostomi</taxon>
        <taxon>Amphibia</taxon>
        <taxon>Gymnophiona</taxon>
        <taxon>Siphonopidae</taxon>
        <taxon>Microcaecilia</taxon>
    </lineage>
</organism>
<keyword evidence="10" id="KW-0221">Differentiation</keyword>
<feature type="domain" description="SRCR" evidence="16">
    <location>
        <begin position="624"/>
        <end position="721"/>
    </location>
</feature>
<feature type="disulfide bond" evidence="15">
    <location>
        <begin position="1354"/>
        <end position="1364"/>
    </location>
</feature>
<evidence type="ECO:0000256" key="12">
    <source>
        <dbReference type="ARBA" id="ARBA00023136"/>
    </source>
</evidence>
<dbReference type="PROSITE" id="PS00420">
    <property type="entry name" value="SRCR_1"/>
    <property type="match status" value="2"/>
</dbReference>
<dbReference type="Gene3D" id="2.60.40.4100">
    <property type="entry name" value="Zona pellucida, ZP-C domain"/>
    <property type="match status" value="1"/>
</dbReference>
<dbReference type="InterPro" id="IPR017977">
    <property type="entry name" value="ZP_dom_CS"/>
</dbReference>
<feature type="disulfide bond" evidence="15">
    <location>
        <begin position="39"/>
        <end position="49"/>
    </location>
</feature>
<comment type="subcellular location">
    <subcellularLocation>
        <location evidence="2">Cell membrane</location>
    </subcellularLocation>
    <subcellularLocation>
        <location evidence="1">Membrane</location>
        <topology evidence="1">Single-pass membrane protein</topology>
    </subcellularLocation>
    <subcellularLocation>
        <location evidence="3">Secreted</location>
    </subcellularLocation>
</comment>
<feature type="disulfide bond" evidence="15">
    <location>
        <begin position="587"/>
        <end position="597"/>
    </location>
</feature>
<evidence type="ECO:0000256" key="10">
    <source>
        <dbReference type="ARBA" id="ARBA00022782"/>
    </source>
</evidence>
<feature type="disulfide bond" evidence="15">
    <location>
        <begin position="144"/>
        <end position="154"/>
    </location>
</feature>
<keyword evidence="11" id="KW-1133">Transmembrane helix</keyword>